<feature type="region of interest" description="Disordered" evidence="1">
    <location>
        <begin position="241"/>
        <end position="292"/>
    </location>
</feature>
<feature type="compositionally biased region" description="Polar residues" evidence="1">
    <location>
        <begin position="184"/>
        <end position="208"/>
    </location>
</feature>
<feature type="compositionally biased region" description="Acidic residues" evidence="1">
    <location>
        <begin position="168"/>
        <end position="183"/>
    </location>
</feature>
<keyword evidence="4" id="KW-1185">Reference proteome</keyword>
<feature type="signal peptide" evidence="2">
    <location>
        <begin position="1"/>
        <end position="18"/>
    </location>
</feature>
<gene>
    <name evidence="3" type="ORF">CHC_T00005186001</name>
</gene>
<dbReference type="EMBL" id="HG001803">
    <property type="protein sequence ID" value="CDF36793.1"/>
    <property type="molecule type" value="Genomic_DNA"/>
</dbReference>
<organism evidence="3 4">
    <name type="scientific">Chondrus crispus</name>
    <name type="common">Carrageen Irish moss</name>
    <name type="synonym">Polymorpha crispa</name>
    <dbReference type="NCBI Taxonomy" id="2769"/>
    <lineage>
        <taxon>Eukaryota</taxon>
        <taxon>Rhodophyta</taxon>
        <taxon>Florideophyceae</taxon>
        <taxon>Rhodymeniophycidae</taxon>
        <taxon>Gigartinales</taxon>
        <taxon>Gigartinaceae</taxon>
        <taxon>Chondrus</taxon>
    </lineage>
</organism>
<feature type="compositionally biased region" description="Basic and acidic residues" evidence="1">
    <location>
        <begin position="243"/>
        <end position="258"/>
    </location>
</feature>
<evidence type="ECO:0000313" key="4">
    <source>
        <dbReference type="Proteomes" id="UP000012073"/>
    </source>
</evidence>
<dbReference type="Gramene" id="CDF36793">
    <property type="protein sequence ID" value="CDF36793"/>
    <property type="gene ID" value="CHC_T00005186001"/>
</dbReference>
<name>R7QG87_CHOCR</name>
<dbReference type="AlphaFoldDB" id="R7QG87"/>
<reference evidence="4" key="1">
    <citation type="journal article" date="2013" name="Proc. Natl. Acad. Sci. U.S.A.">
        <title>Genome structure and metabolic features in the red seaweed Chondrus crispus shed light on evolution of the Archaeplastida.</title>
        <authorList>
            <person name="Collen J."/>
            <person name="Porcel B."/>
            <person name="Carre W."/>
            <person name="Ball S.G."/>
            <person name="Chaparro C."/>
            <person name="Tonon T."/>
            <person name="Barbeyron T."/>
            <person name="Michel G."/>
            <person name="Noel B."/>
            <person name="Valentin K."/>
            <person name="Elias M."/>
            <person name="Artiguenave F."/>
            <person name="Arun A."/>
            <person name="Aury J.M."/>
            <person name="Barbosa-Neto J.F."/>
            <person name="Bothwell J.H."/>
            <person name="Bouget F.Y."/>
            <person name="Brillet L."/>
            <person name="Cabello-Hurtado F."/>
            <person name="Capella-Gutierrez S."/>
            <person name="Charrier B."/>
            <person name="Cladiere L."/>
            <person name="Cock J.M."/>
            <person name="Coelho S.M."/>
            <person name="Colleoni C."/>
            <person name="Czjzek M."/>
            <person name="Da Silva C."/>
            <person name="Delage L."/>
            <person name="Denoeud F."/>
            <person name="Deschamps P."/>
            <person name="Dittami S.M."/>
            <person name="Gabaldon T."/>
            <person name="Gachon C.M."/>
            <person name="Groisillier A."/>
            <person name="Herve C."/>
            <person name="Jabbari K."/>
            <person name="Katinka M."/>
            <person name="Kloareg B."/>
            <person name="Kowalczyk N."/>
            <person name="Labadie K."/>
            <person name="Leblanc C."/>
            <person name="Lopez P.J."/>
            <person name="McLachlan D.H."/>
            <person name="Meslet-Cladiere L."/>
            <person name="Moustafa A."/>
            <person name="Nehr Z."/>
            <person name="Nyvall Collen P."/>
            <person name="Panaud O."/>
            <person name="Partensky F."/>
            <person name="Poulain J."/>
            <person name="Rensing S.A."/>
            <person name="Rousvoal S."/>
            <person name="Samson G."/>
            <person name="Symeonidi A."/>
            <person name="Weissenbach J."/>
            <person name="Zambounis A."/>
            <person name="Wincker P."/>
            <person name="Boyen C."/>
        </authorList>
    </citation>
    <scope>NUCLEOTIDE SEQUENCE [LARGE SCALE GENOMIC DNA]</scope>
    <source>
        <strain evidence="4">cv. Stackhouse</strain>
    </source>
</reference>
<dbReference type="KEGG" id="ccp:CHC_T00005186001"/>
<sequence>MMLFTVICLAYLCRNAGGVPIARAMGCGTGTGLPLEKRVFCCEHFNLDCPQIDPNDSLWRNHMTDDTKSTSDYMNLHAHKLVQIRTLGERCVRKEDKCAVGLICKGGFCLRERTKHHLRDLMNRGKLVEQEERGHLDPGTDLEQSDPLPAQKGLILKGQAVKARASELSEDMDAAEVSDELENSEWQPPTRHISNPRRTPTPGRASTLSDERKMGSSLVTKSNPELIQNVAVHGQAVRASDFSSKDDLEDRQLSRDSFPKTPPSPQDENKKKGVLPKQKSPQSQDTQMEEEDELAANIADFLTTKLGVSLDFKEMHDIRELIAGTLDERAEREDEVVENIEQNLADIQNANGESTLTAPDTGSMRPTRKNYKTRYEPLSQCDADADSGNAKRKISQRIANLKRKPEGAIHLSL</sequence>
<accession>R7QG87</accession>
<evidence type="ECO:0000313" key="3">
    <source>
        <dbReference type="EMBL" id="CDF36793.1"/>
    </source>
</evidence>
<evidence type="ECO:0000256" key="2">
    <source>
        <dbReference type="SAM" id="SignalP"/>
    </source>
</evidence>
<dbReference type="OrthoDB" id="10548963at2759"/>
<feature type="region of interest" description="Disordered" evidence="1">
    <location>
        <begin position="166"/>
        <end position="222"/>
    </location>
</feature>
<dbReference type="RefSeq" id="XP_005716612.1">
    <property type="nucleotide sequence ID" value="XM_005716555.1"/>
</dbReference>
<protein>
    <submittedName>
        <fullName evidence="3">Uncharacterized protein</fullName>
    </submittedName>
</protein>
<feature type="chain" id="PRO_5004442731" evidence="2">
    <location>
        <begin position="19"/>
        <end position="413"/>
    </location>
</feature>
<dbReference type="GeneID" id="17324327"/>
<feature type="region of interest" description="Disordered" evidence="1">
    <location>
        <begin position="348"/>
        <end position="368"/>
    </location>
</feature>
<proteinExistence type="predicted"/>
<keyword evidence="2" id="KW-0732">Signal</keyword>
<dbReference type="Proteomes" id="UP000012073">
    <property type="component" value="Unassembled WGS sequence"/>
</dbReference>
<evidence type="ECO:0000256" key="1">
    <source>
        <dbReference type="SAM" id="MobiDB-lite"/>
    </source>
</evidence>
<feature type="compositionally biased region" description="Polar residues" evidence="1">
    <location>
        <begin position="348"/>
        <end position="360"/>
    </location>
</feature>